<dbReference type="AlphaFoldDB" id="A0A1D6L6L6"/>
<organism evidence="1">
    <name type="scientific">Zea mays</name>
    <name type="common">Maize</name>
    <dbReference type="NCBI Taxonomy" id="4577"/>
    <lineage>
        <taxon>Eukaryota</taxon>
        <taxon>Viridiplantae</taxon>
        <taxon>Streptophyta</taxon>
        <taxon>Embryophyta</taxon>
        <taxon>Tracheophyta</taxon>
        <taxon>Spermatophyta</taxon>
        <taxon>Magnoliopsida</taxon>
        <taxon>Liliopsida</taxon>
        <taxon>Poales</taxon>
        <taxon>Poaceae</taxon>
        <taxon>PACMAD clade</taxon>
        <taxon>Panicoideae</taxon>
        <taxon>Andropogonodae</taxon>
        <taxon>Andropogoneae</taxon>
        <taxon>Tripsacinae</taxon>
        <taxon>Zea</taxon>
    </lineage>
</organism>
<reference evidence="2" key="2">
    <citation type="submission" date="2019-07" db="EMBL/GenBank/DDBJ databases">
        <authorList>
            <person name="Seetharam A."/>
            <person name="Woodhouse M."/>
            <person name="Cannon E."/>
        </authorList>
    </citation>
    <scope>NUCLEOTIDE SEQUENCE [LARGE SCALE GENOMIC DNA]</scope>
    <source>
        <strain evidence="2">cv. B73</strain>
    </source>
</reference>
<dbReference type="OMA" id="ITNHEPH"/>
<evidence type="ECO:0000313" key="3">
    <source>
        <dbReference type="Proteomes" id="UP000007305"/>
    </source>
</evidence>
<dbReference type="SMR" id="A0A1D6L6L6"/>
<dbReference type="Gramene" id="Zm00001eb059510_T001">
    <property type="protein sequence ID" value="Zm00001eb059510_P001"/>
    <property type="gene ID" value="Zm00001eb059510"/>
</dbReference>
<dbReference type="ExpressionAtlas" id="A0A1D6L6L6">
    <property type="expression patterns" value="baseline and differential"/>
</dbReference>
<evidence type="ECO:0000313" key="2">
    <source>
        <dbReference type="EnsemblPlants" id="Zm00001eb059510_P001"/>
    </source>
</evidence>
<name>A0A1D6L6L6_MAIZE</name>
<proteinExistence type="predicted"/>
<reference evidence="1 3" key="1">
    <citation type="submission" date="2015-12" db="EMBL/GenBank/DDBJ databases">
        <title>Update maize B73 reference genome by single molecule sequencing technologies.</title>
        <authorList>
            <consortium name="Maize Genome Sequencing Project"/>
            <person name="Ware D."/>
        </authorList>
    </citation>
    <scope>NUCLEOTIDE SEQUENCE [LARGE SCALE GENOMIC DNA]</scope>
    <source>
        <strain evidence="3">cv. B73</strain>
        <tissue evidence="1">Seedling</tissue>
    </source>
</reference>
<evidence type="ECO:0000313" key="1">
    <source>
        <dbReference type="EMBL" id="ONM09940.1"/>
    </source>
</evidence>
<dbReference type="OrthoDB" id="654165at2759"/>
<dbReference type="EMBL" id="CM007647">
    <property type="protein sequence ID" value="ONM09940.1"/>
    <property type="molecule type" value="Genomic_DNA"/>
</dbReference>
<dbReference type="Proteomes" id="UP000007305">
    <property type="component" value="Chromosome 1"/>
</dbReference>
<accession>A0A1D6L6L6</accession>
<dbReference type="PaxDb" id="4577-GRMZM2G100208_P01"/>
<keyword evidence="3" id="KW-1185">Reference proteome</keyword>
<protein>
    <submittedName>
        <fullName evidence="1 2">Uncharacterized protein</fullName>
    </submittedName>
</protein>
<dbReference type="FunCoup" id="A0A1D6L6L6">
    <property type="interactions" value="1013"/>
</dbReference>
<dbReference type="EnsemblPlants" id="Zm00001eb059510_T001">
    <property type="protein sequence ID" value="Zm00001eb059510_P001"/>
    <property type="gene ID" value="Zm00001eb059510"/>
</dbReference>
<dbReference type="KEGG" id="zma:103644118"/>
<gene>
    <name evidence="1" type="ORF">ZEAMMB73_Zm00001d034305</name>
</gene>
<reference evidence="2" key="3">
    <citation type="submission" date="2021-05" db="UniProtKB">
        <authorList>
            <consortium name="EnsemblPlants"/>
        </authorList>
    </citation>
    <scope>IDENTIFICATION</scope>
    <source>
        <strain evidence="2">cv. B73</strain>
    </source>
</reference>
<sequence length="118" mass="13277">MVSRLLLGRIGIQSASRLFGGHRGFSGGEALRRYIPPAGDRSVCGNAYVPRTKTDDIGRTEHEPQHLVRFLDPQVARQHQEFVQSLDRMLDAIRNPQSLAQMERRRLASGVKVLDDDL</sequence>